<name>A0A8S4NPL2_OWEFU</name>
<dbReference type="InterPro" id="IPR006921">
    <property type="entry name" value="Interferon-rel_develop_reg_C"/>
</dbReference>
<dbReference type="InterPro" id="IPR011989">
    <property type="entry name" value="ARM-like"/>
</dbReference>
<dbReference type="Pfam" id="PF05004">
    <property type="entry name" value="IFRD"/>
    <property type="match status" value="1"/>
</dbReference>
<dbReference type="PANTHER" id="PTHR12354">
    <property type="entry name" value="INTERFERON-RELATED DEVELOPMENTAL REGULATOR"/>
    <property type="match status" value="1"/>
</dbReference>
<proteinExistence type="inferred from homology"/>
<evidence type="ECO:0000256" key="2">
    <source>
        <dbReference type="SAM" id="MobiDB-lite"/>
    </source>
</evidence>
<organism evidence="5 6">
    <name type="scientific">Owenia fusiformis</name>
    <name type="common">Polychaete worm</name>
    <dbReference type="NCBI Taxonomy" id="6347"/>
    <lineage>
        <taxon>Eukaryota</taxon>
        <taxon>Metazoa</taxon>
        <taxon>Spiralia</taxon>
        <taxon>Lophotrochozoa</taxon>
        <taxon>Annelida</taxon>
        <taxon>Polychaeta</taxon>
        <taxon>Sedentaria</taxon>
        <taxon>Canalipalpata</taxon>
        <taxon>Sabellida</taxon>
        <taxon>Oweniida</taxon>
        <taxon>Oweniidae</taxon>
        <taxon>Owenia</taxon>
    </lineage>
</organism>
<sequence length="440" mass="48223">MPRGKKKTKGAGGKHNGGSREASDVDTPDNMSVVSNLSDAGSFAADLEAVGIVSPPIQENGEVDESSSQEDFEEKLKDCIDGCTQKSAKGRTTCLTGLAQASKKKYLYDFFVDRRMTVTDAIARCLKKGKAEEVSSASMCAIHLCLQLGAGDEAGEAFQELKPILIKIIMDASAPLKARSNCAIALSMCSFIAGGEIEEIVKVMESFESIFKGSYLKGDGGAPMLSPEMSSLHEHVLSAWTLLVSIAPQSVLDDIIEKHLPKLPELLASNNVELRIEAGEAIALLFELARDENEDFEFEDLENLCDILKKLATDSNKFRAKVDRRKQRSSFRDVLRTVEEADAPEMSVKFGRECLEIYSWVRKKQYDMFCSALGTGMNLHLQENDLVRDVFGLGAPIPQGAAPVSKSSKIERTLYNAAAFKARTKTRLKNRDKRSVAFNS</sequence>
<dbReference type="InterPro" id="IPR007701">
    <property type="entry name" value="Interferon-rel_develop_reg_N"/>
</dbReference>
<comment type="similarity">
    <text evidence="1">Belongs to the IFRD family.</text>
</comment>
<dbReference type="Gene3D" id="1.25.10.10">
    <property type="entry name" value="Leucine-rich Repeat Variant"/>
    <property type="match status" value="1"/>
</dbReference>
<evidence type="ECO:0000313" key="6">
    <source>
        <dbReference type="Proteomes" id="UP000749559"/>
    </source>
</evidence>
<evidence type="ECO:0000259" key="4">
    <source>
        <dbReference type="Pfam" id="PF05004"/>
    </source>
</evidence>
<dbReference type="PANTHER" id="PTHR12354:SF1">
    <property type="entry name" value="INTERFERON-RELATED DEVELOPMENTAL REGULATOR 1"/>
    <property type="match status" value="1"/>
</dbReference>
<evidence type="ECO:0000259" key="3">
    <source>
        <dbReference type="Pfam" id="PF04836"/>
    </source>
</evidence>
<keyword evidence="6" id="KW-1185">Reference proteome</keyword>
<feature type="domain" description="Interferon-related developmental regulator C-terminal" evidence="3">
    <location>
        <begin position="384"/>
        <end position="435"/>
    </location>
</feature>
<dbReference type="Proteomes" id="UP000749559">
    <property type="component" value="Unassembled WGS sequence"/>
</dbReference>
<dbReference type="OrthoDB" id="18978at2759"/>
<comment type="caution">
    <text evidence="5">The sequence shown here is derived from an EMBL/GenBank/DDBJ whole genome shotgun (WGS) entry which is preliminary data.</text>
</comment>
<evidence type="ECO:0000256" key="1">
    <source>
        <dbReference type="ARBA" id="ARBA00008828"/>
    </source>
</evidence>
<gene>
    <name evidence="5" type="ORF">OFUS_LOCUS9041</name>
</gene>
<evidence type="ECO:0008006" key="7">
    <source>
        <dbReference type="Google" id="ProtNLM"/>
    </source>
</evidence>
<feature type="domain" description="Interferon-related developmental regulator N-terminal" evidence="4">
    <location>
        <begin position="53"/>
        <end position="339"/>
    </location>
</feature>
<feature type="region of interest" description="Disordered" evidence="2">
    <location>
        <begin position="1"/>
        <end position="34"/>
    </location>
</feature>
<reference evidence="5" key="1">
    <citation type="submission" date="2022-03" db="EMBL/GenBank/DDBJ databases">
        <authorList>
            <person name="Martin C."/>
        </authorList>
    </citation>
    <scope>NUCLEOTIDE SEQUENCE</scope>
</reference>
<dbReference type="InterPro" id="IPR039777">
    <property type="entry name" value="IFRD"/>
</dbReference>
<dbReference type="EMBL" id="CAIIXF020000005">
    <property type="protein sequence ID" value="CAH1782610.1"/>
    <property type="molecule type" value="Genomic_DNA"/>
</dbReference>
<dbReference type="Pfam" id="PF04836">
    <property type="entry name" value="IFRD_C"/>
    <property type="match status" value="1"/>
</dbReference>
<dbReference type="AlphaFoldDB" id="A0A8S4NPL2"/>
<accession>A0A8S4NPL2</accession>
<protein>
    <recommendedName>
        <fullName evidence="7">Interferon-related developmental regulator 1</fullName>
    </recommendedName>
</protein>
<evidence type="ECO:0000313" key="5">
    <source>
        <dbReference type="EMBL" id="CAH1782610.1"/>
    </source>
</evidence>
<dbReference type="InterPro" id="IPR016024">
    <property type="entry name" value="ARM-type_fold"/>
</dbReference>
<dbReference type="SUPFAM" id="SSF48371">
    <property type="entry name" value="ARM repeat"/>
    <property type="match status" value="1"/>
</dbReference>